<evidence type="ECO:0000313" key="2">
    <source>
        <dbReference type="Proteomes" id="UP001066276"/>
    </source>
</evidence>
<organism evidence="1 2">
    <name type="scientific">Pleurodeles waltl</name>
    <name type="common">Iberian ribbed newt</name>
    <dbReference type="NCBI Taxonomy" id="8319"/>
    <lineage>
        <taxon>Eukaryota</taxon>
        <taxon>Metazoa</taxon>
        <taxon>Chordata</taxon>
        <taxon>Craniata</taxon>
        <taxon>Vertebrata</taxon>
        <taxon>Euteleostomi</taxon>
        <taxon>Amphibia</taxon>
        <taxon>Batrachia</taxon>
        <taxon>Caudata</taxon>
        <taxon>Salamandroidea</taxon>
        <taxon>Salamandridae</taxon>
        <taxon>Pleurodelinae</taxon>
        <taxon>Pleurodeles</taxon>
    </lineage>
</organism>
<sequence length="80" mass="8960">MQRRREKFANNSSAWLTLRTGRVVFNNSGCTREEKETSPTKFSNEPPCLIGTALHYRSLPLLGQETGTFGKSRYGVGPIL</sequence>
<keyword evidence="2" id="KW-1185">Reference proteome</keyword>
<proteinExistence type="predicted"/>
<dbReference type="EMBL" id="JANPWB010000002">
    <property type="protein sequence ID" value="KAJ1207936.1"/>
    <property type="molecule type" value="Genomic_DNA"/>
</dbReference>
<accession>A0AAV7W4N6</accession>
<comment type="caution">
    <text evidence="1">The sequence shown here is derived from an EMBL/GenBank/DDBJ whole genome shotgun (WGS) entry which is preliminary data.</text>
</comment>
<dbReference type="Proteomes" id="UP001066276">
    <property type="component" value="Chromosome 1_2"/>
</dbReference>
<evidence type="ECO:0000313" key="1">
    <source>
        <dbReference type="EMBL" id="KAJ1207936.1"/>
    </source>
</evidence>
<protein>
    <submittedName>
        <fullName evidence="1">Uncharacterized protein</fullName>
    </submittedName>
</protein>
<name>A0AAV7W4N6_PLEWA</name>
<reference evidence="1" key="1">
    <citation type="journal article" date="2022" name="bioRxiv">
        <title>Sequencing and chromosome-scale assembly of the giantPleurodeles waltlgenome.</title>
        <authorList>
            <person name="Brown T."/>
            <person name="Elewa A."/>
            <person name="Iarovenko S."/>
            <person name="Subramanian E."/>
            <person name="Araus A.J."/>
            <person name="Petzold A."/>
            <person name="Susuki M."/>
            <person name="Suzuki K.-i.T."/>
            <person name="Hayashi T."/>
            <person name="Toyoda A."/>
            <person name="Oliveira C."/>
            <person name="Osipova E."/>
            <person name="Leigh N.D."/>
            <person name="Simon A."/>
            <person name="Yun M.H."/>
        </authorList>
    </citation>
    <scope>NUCLEOTIDE SEQUENCE</scope>
    <source>
        <strain evidence="1">20211129_DDA</strain>
        <tissue evidence="1">Liver</tissue>
    </source>
</reference>
<gene>
    <name evidence="1" type="ORF">NDU88_003326</name>
</gene>
<dbReference type="AlphaFoldDB" id="A0AAV7W4N6"/>